<protein>
    <submittedName>
        <fullName evidence="2">Uncharacterized protein</fullName>
    </submittedName>
</protein>
<keyword evidence="1" id="KW-0175">Coiled coil</keyword>
<evidence type="ECO:0000313" key="3">
    <source>
        <dbReference type="Proteomes" id="UP000054937"/>
    </source>
</evidence>
<gene>
    <name evidence="2" type="ORF">PPERSA_01400</name>
</gene>
<dbReference type="Proteomes" id="UP000054937">
    <property type="component" value="Unassembled WGS sequence"/>
</dbReference>
<comment type="caution">
    <text evidence="2">The sequence shown here is derived from an EMBL/GenBank/DDBJ whole genome shotgun (WGS) entry which is preliminary data.</text>
</comment>
<name>A0A0V0QH16_PSEPJ</name>
<reference evidence="2 3" key="1">
    <citation type="journal article" date="2015" name="Sci. Rep.">
        <title>Genome of the facultative scuticociliatosis pathogen Pseudocohnilembus persalinus provides insight into its virulence through horizontal gene transfer.</title>
        <authorList>
            <person name="Xiong J."/>
            <person name="Wang G."/>
            <person name="Cheng J."/>
            <person name="Tian M."/>
            <person name="Pan X."/>
            <person name="Warren A."/>
            <person name="Jiang C."/>
            <person name="Yuan D."/>
            <person name="Miao W."/>
        </authorList>
    </citation>
    <scope>NUCLEOTIDE SEQUENCE [LARGE SCALE GENOMIC DNA]</scope>
    <source>
        <strain evidence="2">36N120E</strain>
    </source>
</reference>
<dbReference type="EMBL" id="LDAU01000170">
    <property type="protein sequence ID" value="KRX01497.1"/>
    <property type="molecule type" value="Genomic_DNA"/>
</dbReference>
<dbReference type="AlphaFoldDB" id="A0A0V0QH16"/>
<evidence type="ECO:0000313" key="2">
    <source>
        <dbReference type="EMBL" id="KRX01497.1"/>
    </source>
</evidence>
<organism evidence="2 3">
    <name type="scientific">Pseudocohnilembus persalinus</name>
    <name type="common">Ciliate</name>
    <dbReference type="NCBI Taxonomy" id="266149"/>
    <lineage>
        <taxon>Eukaryota</taxon>
        <taxon>Sar</taxon>
        <taxon>Alveolata</taxon>
        <taxon>Ciliophora</taxon>
        <taxon>Intramacronucleata</taxon>
        <taxon>Oligohymenophorea</taxon>
        <taxon>Scuticociliatia</taxon>
        <taxon>Philasterida</taxon>
        <taxon>Pseudocohnilembidae</taxon>
        <taxon>Pseudocohnilembus</taxon>
    </lineage>
</organism>
<feature type="coiled-coil region" evidence="1">
    <location>
        <begin position="78"/>
        <end position="112"/>
    </location>
</feature>
<keyword evidence="3" id="KW-1185">Reference proteome</keyword>
<sequence>MLDYYIDGYLRGYLVQKIIEDEQFSSVFVSKNFLAIQWDNLNFDDYQPLDFSIGSANIHKNLSNLHKEKLINHLNDTKNNFILNLEQDQAQIKALKEKEQSHQNNKKEIILKITEKLIRDQRTDILYKLTYYKQILKYSRLFLYDDKILDNYHGPNLKKYEWLTLKNKEEDEENYKLYNMLRKLFIQIMELKRHEEENFLLLSDKVQSTLSEIKKIRQSFNKQIQPSTQIKEELYNIFGNKFENLKFNYDKRHFMQFLIENGDLGYIIKNQLQNVQEQQQQYDQDEQGFYSIFQKDYFKQFIEQPQIYAYKSLQQWLWTPENIILVVKKSQNNKELIQNLIQNISILTLPKEQIKQQQITKNLINDINVQFDDNLESIQIIDIQKIQIEFSKILITLLFIENNNQEYEKITEIILNCFFQNLNEQDYLNNIILFKFYDDLIKLFKIANPNFQETLSKTEQDKCELEKVVNNVISLIEKKIGKYVLPENNSDYISVKQRLIQSLTQMQLEFLKQKKHQICNIFNLLNIVSEIFLSMKQVKHYLLTEQNKYSNKDLTYRTFYYVDFSILIQNTNSKTVYAQFYSDEVYYYLPNKKYQQVEYVVGDCVFQGFEKLEDKLFMNLNAINAICQKDYSYRNHFQEIINGSMKLSAIDQSLLILKFYNFQKNQFKKEQDDQKVVDIINNYFETRLQFVNINICRYTVPFNLKNECYCYKKNLNQNFSQQIKLHATSDRKTLLNQIFRVINSKGKYTLDRQISKNEFSRLLNIEDKKKEIVNESPQLLKKVYNYKKYKIMYELNEKIFDFYQNRKIKFKFLSEEKYIQKQSFQRVMQRLVNTIEKQFTLQKDEIQYGDYLSDRIERVSLPSLKEKQLKINYFYKLDEQKEPIFLQNFHTEPLFLISQFCLTNNLLKNIWFNIKDNLKFTALFDLNSLVQEFFQPLVQNIDVYKYEWDNNNFFNHLINNFLQCESLYAVLYYLFNRNVLILQEDVVEFQQVLIKFKYTEQLGSRFYRQTQRHLLDSYISYHMPQYKMEYNTLIGIYSKYYYYRECNPGVGSCNIHYQYPWFQGYISFGTSIRK</sequence>
<dbReference type="OMA" id="IGSANIH"/>
<proteinExistence type="predicted"/>
<accession>A0A0V0QH16</accession>
<dbReference type="InParanoid" id="A0A0V0QH16"/>
<evidence type="ECO:0000256" key="1">
    <source>
        <dbReference type="SAM" id="Coils"/>
    </source>
</evidence>